<keyword evidence="6" id="KW-1133">Transmembrane helix</keyword>
<evidence type="ECO:0000256" key="1">
    <source>
        <dbReference type="ARBA" id="ARBA00000971"/>
    </source>
</evidence>
<dbReference type="AlphaFoldDB" id="A0A8J2WX29"/>
<evidence type="ECO:0000256" key="2">
    <source>
        <dbReference type="ARBA" id="ARBA00013194"/>
    </source>
</evidence>
<keyword evidence="6" id="KW-0812">Transmembrane</keyword>
<evidence type="ECO:0000313" key="9">
    <source>
        <dbReference type="Proteomes" id="UP000789595"/>
    </source>
</evidence>
<dbReference type="OrthoDB" id="1902587at2759"/>
<name>A0A8J2WX29_9STRA</name>
<evidence type="ECO:0000313" key="8">
    <source>
        <dbReference type="EMBL" id="CAH0370959.1"/>
    </source>
</evidence>
<comment type="catalytic activity">
    <reaction evidence="1 5">
        <text>[protein]-peptidylproline (omega=180) = [protein]-peptidylproline (omega=0)</text>
        <dbReference type="Rhea" id="RHEA:16237"/>
        <dbReference type="Rhea" id="RHEA-COMP:10747"/>
        <dbReference type="Rhea" id="RHEA-COMP:10748"/>
        <dbReference type="ChEBI" id="CHEBI:83833"/>
        <dbReference type="ChEBI" id="CHEBI:83834"/>
        <dbReference type="EC" id="5.2.1.8"/>
    </reaction>
</comment>
<dbReference type="EMBL" id="CAKKNE010000003">
    <property type="protein sequence ID" value="CAH0370959.1"/>
    <property type="molecule type" value="Genomic_DNA"/>
</dbReference>
<evidence type="ECO:0000259" key="7">
    <source>
        <dbReference type="PROSITE" id="PS50059"/>
    </source>
</evidence>
<dbReference type="EC" id="5.2.1.8" evidence="2 5"/>
<keyword evidence="6" id="KW-0472">Membrane</keyword>
<evidence type="ECO:0000256" key="3">
    <source>
        <dbReference type="ARBA" id="ARBA00023110"/>
    </source>
</evidence>
<feature type="domain" description="PPIase FKBP-type" evidence="7">
    <location>
        <begin position="62"/>
        <end position="173"/>
    </location>
</feature>
<dbReference type="GO" id="GO:0003755">
    <property type="term" value="F:peptidyl-prolyl cis-trans isomerase activity"/>
    <property type="evidence" value="ECO:0007669"/>
    <property type="project" value="UniProtKB-KW"/>
</dbReference>
<sequence length="215" mass="23356">MSSHEFAAMRVAQSRERHEARVEALQTRDADKALDCVGDGSFRIAKQTISLVREITPLVTPDLRAKVHYTGWLAPVPADSAAPLINDALIKQATSARPFDSSRGRQPFSFVVGHRQVIGGWDAAVAAMKVGERTPVRARILIAPEHGYGERGAGGAIPPDSWLLFDVEVLSAEADPEPAFSTPSLLAIIPILGILIYYLGFRDDIWEDMGGKAEL</sequence>
<dbReference type="PANTHER" id="PTHR43811">
    <property type="entry name" value="FKBP-TYPE PEPTIDYL-PROLYL CIS-TRANS ISOMERASE FKPA"/>
    <property type="match status" value="1"/>
</dbReference>
<comment type="caution">
    <text evidence="8">The sequence shown here is derived from an EMBL/GenBank/DDBJ whole genome shotgun (WGS) entry which is preliminary data.</text>
</comment>
<dbReference type="Pfam" id="PF00254">
    <property type="entry name" value="FKBP_C"/>
    <property type="match status" value="1"/>
</dbReference>
<reference evidence="8" key="1">
    <citation type="submission" date="2021-11" db="EMBL/GenBank/DDBJ databases">
        <authorList>
            <consortium name="Genoscope - CEA"/>
            <person name="William W."/>
        </authorList>
    </citation>
    <scope>NUCLEOTIDE SEQUENCE</scope>
</reference>
<dbReference type="PROSITE" id="PS50059">
    <property type="entry name" value="FKBP_PPIASE"/>
    <property type="match status" value="1"/>
</dbReference>
<keyword evidence="3 5" id="KW-0697">Rotamase</keyword>
<gene>
    <name evidence="8" type="ORF">PECAL_3P08760</name>
</gene>
<dbReference type="Gene3D" id="3.10.50.40">
    <property type="match status" value="1"/>
</dbReference>
<accession>A0A8J2WX29</accession>
<dbReference type="InterPro" id="IPR001179">
    <property type="entry name" value="PPIase_FKBP_dom"/>
</dbReference>
<dbReference type="PANTHER" id="PTHR43811:SF23">
    <property type="entry name" value="FKBP-TYPE 22 KDA PEPTIDYL-PROLYL CIS-TRANS ISOMERASE"/>
    <property type="match status" value="1"/>
</dbReference>
<protein>
    <recommendedName>
        <fullName evidence="2 5">peptidylprolyl isomerase</fullName>
        <ecNumber evidence="2 5">5.2.1.8</ecNumber>
    </recommendedName>
</protein>
<dbReference type="SUPFAM" id="SSF54534">
    <property type="entry name" value="FKBP-like"/>
    <property type="match status" value="1"/>
</dbReference>
<evidence type="ECO:0000256" key="5">
    <source>
        <dbReference type="PROSITE-ProRule" id="PRU00277"/>
    </source>
</evidence>
<evidence type="ECO:0000256" key="4">
    <source>
        <dbReference type="ARBA" id="ARBA00023235"/>
    </source>
</evidence>
<feature type="transmembrane region" description="Helical" evidence="6">
    <location>
        <begin position="180"/>
        <end position="199"/>
    </location>
</feature>
<dbReference type="Proteomes" id="UP000789595">
    <property type="component" value="Unassembled WGS sequence"/>
</dbReference>
<keyword evidence="9" id="KW-1185">Reference proteome</keyword>
<dbReference type="InterPro" id="IPR046357">
    <property type="entry name" value="PPIase_dom_sf"/>
</dbReference>
<keyword evidence="4 5" id="KW-0413">Isomerase</keyword>
<proteinExistence type="predicted"/>
<evidence type="ECO:0000256" key="6">
    <source>
        <dbReference type="SAM" id="Phobius"/>
    </source>
</evidence>
<organism evidence="8 9">
    <name type="scientific">Pelagomonas calceolata</name>
    <dbReference type="NCBI Taxonomy" id="35677"/>
    <lineage>
        <taxon>Eukaryota</taxon>
        <taxon>Sar</taxon>
        <taxon>Stramenopiles</taxon>
        <taxon>Ochrophyta</taxon>
        <taxon>Pelagophyceae</taxon>
        <taxon>Pelagomonadales</taxon>
        <taxon>Pelagomonadaceae</taxon>
        <taxon>Pelagomonas</taxon>
    </lineage>
</organism>